<dbReference type="RefSeq" id="WP_124943463.1">
    <property type="nucleotide sequence ID" value="NZ_RHGY01000006.1"/>
</dbReference>
<evidence type="ECO:0000256" key="1">
    <source>
        <dbReference type="ARBA" id="ARBA00006068"/>
    </source>
</evidence>
<organism evidence="5 6">
    <name type="scientific">Weissella viridescens</name>
    <name type="common">Lactobacillus viridescens</name>
    <dbReference type="NCBI Taxonomy" id="1629"/>
    <lineage>
        <taxon>Bacteria</taxon>
        <taxon>Bacillati</taxon>
        <taxon>Bacillota</taxon>
        <taxon>Bacilli</taxon>
        <taxon>Lactobacillales</taxon>
        <taxon>Lactobacillaceae</taxon>
        <taxon>Weissella</taxon>
    </lineage>
</organism>
<evidence type="ECO:0000313" key="6">
    <source>
        <dbReference type="Proteomes" id="UP000275836"/>
    </source>
</evidence>
<evidence type="ECO:0000256" key="3">
    <source>
        <dbReference type="SAM" id="Phobius"/>
    </source>
</evidence>
<dbReference type="Gene3D" id="3.40.630.190">
    <property type="entry name" value="LCP protein"/>
    <property type="match status" value="1"/>
</dbReference>
<proteinExistence type="inferred from homology"/>
<dbReference type="Proteomes" id="UP000275836">
    <property type="component" value="Unassembled WGS sequence"/>
</dbReference>
<dbReference type="PANTHER" id="PTHR33392">
    <property type="entry name" value="POLYISOPRENYL-TEICHOIC ACID--PEPTIDOGLYCAN TEICHOIC ACID TRANSFERASE TAGU"/>
    <property type="match status" value="1"/>
</dbReference>
<dbReference type="EMBL" id="RHGY01000006">
    <property type="protein sequence ID" value="RRG17704.1"/>
    <property type="molecule type" value="Genomic_DNA"/>
</dbReference>
<accession>A0A3P2RB08</accession>
<keyword evidence="3" id="KW-0472">Membrane</keyword>
<feature type="region of interest" description="Disordered" evidence="2">
    <location>
        <begin position="1"/>
        <end position="43"/>
    </location>
</feature>
<feature type="transmembrane region" description="Helical" evidence="3">
    <location>
        <begin position="49"/>
        <end position="70"/>
    </location>
</feature>
<evidence type="ECO:0000256" key="2">
    <source>
        <dbReference type="SAM" id="MobiDB-lite"/>
    </source>
</evidence>
<comment type="similarity">
    <text evidence="1">Belongs to the LytR/CpsA/Psr (LCP) family.</text>
</comment>
<feature type="compositionally biased region" description="Basic and acidic residues" evidence="2">
    <location>
        <begin position="7"/>
        <end position="25"/>
    </location>
</feature>
<comment type="caution">
    <text evidence="5">The sequence shown here is derived from an EMBL/GenBank/DDBJ whole genome shotgun (WGS) entry which is preliminary data.</text>
</comment>
<evidence type="ECO:0000259" key="4">
    <source>
        <dbReference type="Pfam" id="PF03816"/>
    </source>
</evidence>
<feature type="compositionally biased region" description="Low complexity" evidence="2">
    <location>
        <begin position="421"/>
        <end position="431"/>
    </location>
</feature>
<dbReference type="OrthoDB" id="27330at2"/>
<dbReference type="NCBIfam" id="TIGR00350">
    <property type="entry name" value="lytR_cpsA_psr"/>
    <property type="match status" value="1"/>
</dbReference>
<dbReference type="InterPro" id="IPR004474">
    <property type="entry name" value="LytR_CpsA_psr"/>
</dbReference>
<reference evidence="5 6" key="1">
    <citation type="submission" date="2018-10" db="EMBL/GenBank/DDBJ databases">
        <title>Draft genome sequence of Weissella viridescens UCO-SMC3.</title>
        <authorList>
            <person name="Garcia-Cancino A."/>
            <person name="Espinoza-Monje M."/>
            <person name="Albarracin L."/>
            <person name="Garcia-Castillo V."/>
            <person name="Campos-Martin J."/>
            <person name="Nakano Y."/>
            <person name="Guitierrez-Zamorano C."/>
            <person name="Ikeda-Ohtsubo W."/>
            <person name="Morita H."/>
            <person name="Kitazawa H."/>
            <person name="Villena J."/>
        </authorList>
    </citation>
    <scope>NUCLEOTIDE SEQUENCE [LARGE SCALE GENOMIC DNA]</scope>
    <source>
        <strain evidence="5 6">UCO-SMC3</strain>
    </source>
</reference>
<dbReference type="AlphaFoldDB" id="A0A3P2RB08"/>
<keyword evidence="3" id="KW-1133">Transmembrane helix</keyword>
<sequence>MANEYNSRSERREHEEDEQRHRESKGAATANANGSGPKKPRRKKSPWRWLLYLLILILIALFVFGGMLYAKSKNAVDNSYKPSNIKKARNVDKVLNDGKPFSVLLLGTDTGEFGRDYKGRTDSMMLVTVNPKENKTTIMSIPRDSLVAVPGYESEFPAKINSAYEDGSSAATIRTVQDWLNVPIDFYALVNMGGLEKVVNQVGGIEVKSPLTFDFNPNTAHSEGDDLYHFTKGSSTYTHTKNGQTKTYDTMDGRAALAFSRMRYADPNGDYGRQERQRLVMQGILDKIKQNPTKVLSSNFIEEIGKSTQTDMTFGDVMKIGTKYVSAANNIKSDHIQGNGYNLSSGSTEVVYRGEQQRATDVLRKSLDLKQKQTGNLYSGDVSDETMIANGVPTLAQSEALSNSDGNSDTSNIAPQTDGVATGSAGGSTTN</sequence>
<dbReference type="PANTHER" id="PTHR33392:SF6">
    <property type="entry name" value="POLYISOPRENYL-TEICHOIC ACID--PEPTIDOGLYCAN TEICHOIC ACID TRANSFERASE TAGU"/>
    <property type="match status" value="1"/>
</dbReference>
<dbReference type="Pfam" id="PF03816">
    <property type="entry name" value="LytR_cpsA_psr"/>
    <property type="match status" value="1"/>
</dbReference>
<keyword evidence="3" id="KW-0812">Transmembrane</keyword>
<feature type="domain" description="Cell envelope-related transcriptional attenuator" evidence="4">
    <location>
        <begin position="120"/>
        <end position="289"/>
    </location>
</feature>
<dbReference type="InterPro" id="IPR050922">
    <property type="entry name" value="LytR/CpsA/Psr_CW_biosynth"/>
</dbReference>
<feature type="region of interest" description="Disordered" evidence="2">
    <location>
        <begin position="399"/>
        <end position="431"/>
    </location>
</feature>
<protein>
    <submittedName>
        <fullName evidence="5">LytR family transcriptional regulator</fullName>
    </submittedName>
</protein>
<name>A0A3P2RB08_WEIVI</name>
<evidence type="ECO:0000313" key="5">
    <source>
        <dbReference type="EMBL" id="RRG17704.1"/>
    </source>
</evidence>
<feature type="compositionally biased region" description="Polar residues" evidence="2">
    <location>
        <begin position="399"/>
        <end position="415"/>
    </location>
</feature>
<gene>
    <name evidence="5" type="ORF">D3P96_05990</name>
</gene>